<dbReference type="InterPro" id="IPR001647">
    <property type="entry name" value="HTH_TetR"/>
</dbReference>
<dbReference type="SUPFAM" id="SSF46689">
    <property type="entry name" value="Homeodomain-like"/>
    <property type="match status" value="1"/>
</dbReference>
<evidence type="ECO:0000256" key="3">
    <source>
        <dbReference type="PROSITE-ProRule" id="PRU00335"/>
    </source>
</evidence>
<dbReference type="EMBL" id="BASE01000060">
    <property type="protein sequence ID" value="GAM14580.1"/>
    <property type="molecule type" value="Genomic_DNA"/>
</dbReference>
<feature type="DNA-binding region" description="H-T-H motif" evidence="3">
    <location>
        <begin position="41"/>
        <end position="60"/>
    </location>
</feature>
<keyword evidence="2 3" id="KW-0238">DNA-binding</keyword>
<evidence type="ECO:0000313" key="5">
    <source>
        <dbReference type="EMBL" id="GAM14580.1"/>
    </source>
</evidence>
<name>A0A0A8X3M3_MESS1</name>
<dbReference type="Pfam" id="PF00440">
    <property type="entry name" value="TetR_N"/>
    <property type="match status" value="1"/>
</dbReference>
<dbReference type="STRING" id="1321606.SAMD00020551_2731"/>
<proteinExistence type="predicted"/>
<evidence type="ECO:0000256" key="1">
    <source>
        <dbReference type="ARBA" id="ARBA00022491"/>
    </source>
</evidence>
<sequence>MTDHDLEIDELMDGDELTDKQKKIIVSAIESFAEKGFSATSTSEIAKKAGVAEGTIFRHYKTKKDLLLAIVAPVMAKFVAPFIIKDLQKVLHQDYEHFEDFLTAMLLNRRDFLVKNLSTVKILVQEIPFHPELKELFKEHIALKVYAQFIKLVEHYQAKGQIMDIPAYSVFRMTFSTIFGYLIARYMILPEADWDDEAETERTIQFIMHGLAGPNHSKK</sequence>
<feature type="domain" description="HTH tetR-type" evidence="4">
    <location>
        <begin position="18"/>
        <end position="78"/>
    </location>
</feature>
<dbReference type="OrthoDB" id="9780824at2"/>
<reference evidence="5 6" key="1">
    <citation type="submission" date="2013-06" db="EMBL/GenBank/DDBJ databases">
        <title>Whole genome shotgun sequence of Bacillus selenatarsenatis SF-1.</title>
        <authorList>
            <person name="Kuroda M."/>
            <person name="Sei K."/>
            <person name="Yamashita M."/>
            <person name="Ike M."/>
        </authorList>
    </citation>
    <scope>NUCLEOTIDE SEQUENCE [LARGE SCALE GENOMIC DNA]</scope>
    <source>
        <strain evidence="5 6">SF-1</strain>
    </source>
</reference>
<keyword evidence="6" id="KW-1185">Reference proteome</keyword>
<gene>
    <name evidence="5" type="ORF">SAMD00020551_2731</name>
</gene>
<evidence type="ECO:0000256" key="2">
    <source>
        <dbReference type="ARBA" id="ARBA00023125"/>
    </source>
</evidence>
<dbReference type="RefSeq" id="WP_041966311.1">
    <property type="nucleotide sequence ID" value="NZ_BASE01000060.1"/>
</dbReference>
<dbReference type="AlphaFoldDB" id="A0A0A8X3M3"/>
<dbReference type="Gene3D" id="1.10.357.10">
    <property type="entry name" value="Tetracycline Repressor, domain 2"/>
    <property type="match status" value="1"/>
</dbReference>
<accession>A0A0A8X3M3</accession>
<protein>
    <submittedName>
        <fullName evidence="5">Transcriptional regulator, tetr family</fullName>
    </submittedName>
</protein>
<dbReference type="SUPFAM" id="SSF48498">
    <property type="entry name" value="Tetracyclin repressor-like, C-terminal domain"/>
    <property type="match status" value="1"/>
</dbReference>
<dbReference type="Proteomes" id="UP000031014">
    <property type="component" value="Unassembled WGS sequence"/>
</dbReference>
<dbReference type="PROSITE" id="PS50977">
    <property type="entry name" value="HTH_TETR_2"/>
    <property type="match status" value="1"/>
</dbReference>
<dbReference type="GO" id="GO:0003677">
    <property type="term" value="F:DNA binding"/>
    <property type="evidence" value="ECO:0007669"/>
    <property type="project" value="UniProtKB-UniRule"/>
</dbReference>
<keyword evidence="1" id="KW-0678">Repressor</keyword>
<organism evidence="5 6">
    <name type="scientific">Mesobacillus selenatarsenatis (strain DSM 18680 / JCM 14380 / FERM P-15431 / SF-1)</name>
    <dbReference type="NCBI Taxonomy" id="1321606"/>
    <lineage>
        <taxon>Bacteria</taxon>
        <taxon>Bacillati</taxon>
        <taxon>Bacillota</taxon>
        <taxon>Bacilli</taxon>
        <taxon>Bacillales</taxon>
        <taxon>Bacillaceae</taxon>
        <taxon>Mesobacillus</taxon>
    </lineage>
</organism>
<dbReference type="PRINTS" id="PR00455">
    <property type="entry name" value="HTHTETR"/>
</dbReference>
<dbReference type="PANTHER" id="PTHR43479:SF11">
    <property type="entry name" value="ACREF_ENVCD OPERON REPRESSOR-RELATED"/>
    <property type="match status" value="1"/>
</dbReference>
<dbReference type="InterPro" id="IPR050624">
    <property type="entry name" value="HTH-type_Tx_Regulator"/>
</dbReference>
<evidence type="ECO:0000313" key="6">
    <source>
        <dbReference type="Proteomes" id="UP000031014"/>
    </source>
</evidence>
<dbReference type="InterPro" id="IPR009057">
    <property type="entry name" value="Homeodomain-like_sf"/>
</dbReference>
<dbReference type="InterPro" id="IPR036271">
    <property type="entry name" value="Tet_transcr_reg_TetR-rel_C_sf"/>
</dbReference>
<comment type="caution">
    <text evidence="5">The sequence shown here is derived from an EMBL/GenBank/DDBJ whole genome shotgun (WGS) entry which is preliminary data.</text>
</comment>
<evidence type="ECO:0000259" key="4">
    <source>
        <dbReference type="PROSITE" id="PS50977"/>
    </source>
</evidence>
<dbReference type="PANTHER" id="PTHR43479">
    <property type="entry name" value="ACREF/ENVCD OPERON REPRESSOR-RELATED"/>
    <property type="match status" value="1"/>
</dbReference>
<dbReference type="Gene3D" id="1.10.10.60">
    <property type="entry name" value="Homeodomain-like"/>
    <property type="match status" value="1"/>
</dbReference>